<keyword evidence="4" id="KW-0539">Nucleus</keyword>
<accession>A0A8T2V2P6</accession>
<evidence type="ECO:0000256" key="1">
    <source>
        <dbReference type="ARBA" id="ARBA00004123"/>
    </source>
</evidence>
<feature type="region of interest" description="Disordered" evidence="5">
    <location>
        <begin position="294"/>
        <end position="319"/>
    </location>
</feature>
<dbReference type="PROSITE" id="PS50888">
    <property type="entry name" value="BHLH"/>
    <property type="match status" value="1"/>
</dbReference>
<sequence length="402" mass="44038">MQIDLPPSSAGSLKWLSELGMDDPILATSIDGLSTSSSHSDRLSIGNHYPCSSSHINAGIGATLAFDSQKRPVSSIYSDMQPLTYRYEKFAKVPKLTTAWGPDAFRNQPLNGDFVSFSQSSSVCNMNSNEADVTAHPPAPSHPLESLLTSLSASKDKGQSPRTLSLQREMGFPQVSGNQECSMMDTHSVVSTAAQESGHSHSSSNIASLSYVPTSKPTHATSAPLKAGNSHDHIMAERKRREKLSQRFIALSAIVPGLKKMDKASVLGDAIKYVKQLQERLKCLEEQVPRTVSVAVQKSEHDTSSSSNSRKDLSSHGQQPDIEVRMIDKNVLIRVHCEKRKGLLIKSLVELEKLQLSIINANVLLFSETTLDLTFTAQVEEGHEVTAEDIVKALREFFNRLR</sequence>
<protein>
    <recommendedName>
        <fullName evidence="10">BHLH domain-containing protein</fullName>
    </recommendedName>
</protein>
<dbReference type="Pfam" id="PF22754">
    <property type="entry name" value="bHLH-TF_ACT-like_plant"/>
    <property type="match status" value="1"/>
</dbReference>
<dbReference type="InterPro" id="IPR002912">
    <property type="entry name" value="ACT_dom"/>
</dbReference>
<dbReference type="InterPro" id="IPR054502">
    <property type="entry name" value="bHLH-TF_ACT-like_plant"/>
</dbReference>
<evidence type="ECO:0000256" key="2">
    <source>
        <dbReference type="ARBA" id="ARBA00023015"/>
    </source>
</evidence>
<dbReference type="OMA" id="LIRISCE"/>
<dbReference type="PANTHER" id="PTHR45959:SF2">
    <property type="entry name" value="BHLH TRANSCRIPTION FACTOR"/>
    <property type="match status" value="1"/>
</dbReference>
<dbReference type="OrthoDB" id="690068at2759"/>
<dbReference type="CDD" id="cd11452">
    <property type="entry name" value="bHLH_AtNAI1_like"/>
    <property type="match status" value="1"/>
</dbReference>
<feature type="domain" description="BHLH" evidence="6">
    <location>
        <begin position="228"/>
        <end position="277"/>
    </location>
</feature>
<evidence type="ECO:0000256" key="4">
    <source>
        <dbReference type="ARBA" id="ARBA00023242"/>
    </source>
</evidence>
<evidence type="ECO:0000256" key="5">
    <source>
        <dbReference type="SAM" id="MobiDB-lite"/>
    </source>
</evidence>
<dbReference type="InterPro" id="IPR011598">
    <property type="entry name" value="bHLH_dom"/>
</dbReference>
<dbReference type="PANTHER" id="PTHR45959">
    <property type="entry name" value="BHLH TRANSCRIPTION FACTOR"/>
    <property type="match status" value="1"/>
</dbReference>
<feature type="compositionally biased region" description="Basic and acidic residues" evidence="5">
    <location>
        <begin position="298"/>
        <end position="314"/>
    </location>
</feature>
<feature type="domain" description="ACT" evidence="7">
    <location>
        <begin position="332"/>
        <end position="402"/>
    </location>
</feature>
<gene>
    <name evidence="8" type="ORF">KP509_03G102500</name>
</gene>
<evidence type="ECO:0000259" key="6">
    <source>
        <dbReference type="PROSITE" id="PS50888"/>
    </source>
</evidence>
<dbReference type="AlphaFoldDB" id="A0A8T2V2P6"/>
<evidence type="ECO:0000259" key="7">
    <source>
        <dbReference type="PROSITE" id="PS51671"/>
    </source>
</evidence>
<keyword evidence="2" id="KW-0805">Transcription regulation</keyword>
<organism evidence="8 9">
    <name type="scientific">Ceratopteris richardii</name>
    <name type="common">Triangle waterfern</name>
    <dbReference type="NCBI Taxonomy" id="49495"/>
    <lineage>
        <taxon>Eukaryota</taxon>
        <taxon>Viridiplantae</taxon>
        <taxon>Streptophyta</taxon>
        <taxon>Embryophyta</taxon>
        <taxon>Tracheophyta</taxon>
        <taxon>Polypodiopsida</taxon>
        <taxon>Polypodiidae</taxon>
        <taxon>Polypodiales</taxon>
        <taxon>Pteridineae</taxon>
        <taxon>Pteridaceae</taxon>
        <taxon>Parkerioideae</taxon>
        <taxon>Ceratopteris</taxon>
    </lineage>
</organism>
<evidence type="ECO:0000313" key="9">
    <source>
        <dbReference type="Proteomes" id="UP000825935"/>
    </source>
</evidence>
<comment type="caution">
    <text evidence="8">The sequence shown here is derived from an EMBL/GenBank/DDBJ whole genome shotgun (WGS) entry which is preliminary data.</text>
</comment>
<dbReference type="SUPFAM" id="SSF47459">
    <property type="entry name" value="HLH, helix-loop-helix DNA-binding domain"/>
    <property type="match status" value="1"/>
</dbReference>
<evidence type="ECO:0008006" key="10">
    <source>
        <dbReference type="Google" id="ProtNLM"/>
    </source>
</evidence>
<proteinExistence type="predicted"/>
<reference evidence="8" key="1">
    <citation type="submission" date="2021-08" db="EMBL/GenBank/DDBJ databases">
        <title>WGS assembly of Ceratopteris richardii.</title>
        <authorList>
            <person name="Marchant D.B."/>
            <person name="Chen G."/>
            <person name="Jenkins J."/>
            <person name="Shu S."/>
            <person name="Leebens-Mack J."/>
            <person name="Grimwood J."/>
            <person name="Schmutz J."/>
            <person name="Soltis P."/>
            <person name="Soltis D."/>
            <person name="Chen Z.-H."/>
        </authorList>
    </citation>
    <scope>NUCLEOTIDE SEQUENCE</scope>
    <source>
        <strain evidence="8">Whitten #5841</strain>
        <tissue evidence="8">Leaf</tissue>
    </source>
</reference>
<evidence type="ECO:0000256" key="3">
    <source>
        <dbReference type="ARBA" id="ARBA00023163"/>
    </source>
</evidence>
<dbReference type="InterPro" id="IPR052610">
    <property type="entry name" value="bHLH_transcription_regulator"/>
</dbReference>
<dbReference type="Gene3D" id="4.10.280.10">
    <property type="entry name" value="Helix-loop-helix DNA-binding domain"/>
    <property type="match status" value="1"/>
</dbReference>
<keyword evidence="3" id="KW-0804">Transcription</keyword>
<dbReference type="EMBL" id="CM035408">
    <property type="protein sequence ID" value="KAH7442751.1"/>
    <property type="molecule type" value="Genomic_DNA"/>
</dbReference>
<dbReference type="SMART" id="SM00353">
    <property type="entry name" value="HLH"/>
    <property type="match status" value="1"/>
</dbReference>
<comment type="subcellular location">
    <subcellularLocation>
        <location evidence="1">Nucleus</location>
    </subcellularLocation>
</comment>
<dbReference type="PROSITE" id="PS51671">
    <property type="entry name" value="ACT"/>
    <property type="match status" value="1"/>
</dbReference>
<dbReference type="Pfam" id="PF00010">
    <property type="entry name" value="HLH"/>
    <property type="match status" value="1"/>
</dbReference>
<keyword evidence="9" id="KW-1185">Reference proteome</keyword>
<dbReference type="Proteomes" id="UP000825935">
    <property type="component" value="Chromosome 3"/>
</dbReference>
<dbReference type="InterPro" id="IPR036638">
    <property type="entry name" value="HLH_DNA-bd_sf"/>
</dbReference>
<evidence type="ECO:0000313" key="8">
    <source>
        <dbReference type="EMBL" id="KAH7442751.1"/>
    </source>
</evidence>
<dbReference type="GO" id="GO:0046983">
    <property type="term" value="F:protein dimerization activity"/>
    <property type="evidence" value="ECO:0007669"/>
    <property type="project" value="InterPro"/>
</dbReference>
<name>A0A8T2V2P6_CERRI</name>
<dbReference type="GO" id="GO:0005634">
    <property type="term" value="C:nucleus"/>
    <property type="evidence" value="ECO:0007669"/>
    <property type="project" value="UniProtKB-SubCell"/>
</dbReference>